<organism evidence="1 2">
    <name type="scientific">Haematococcus lacustris</name>
    <name type="common">Green alga</name>
    <name type="synonym">Haematococcus pluvialis</name>
    <dbReference type="NCBI Taxonomy" id="44745"/>
    <lineage>
        <taxon>Eukaryota</taxon>
        <taxon>Viridiplantae</taxon>
        <taxon>Chlorophyta</taxon>
        <taxon>core chlorophytes</taxon>
        <taxon>Chlorophyceae</taxon>
        <taxon>CS clade</taxon>
        <taxon>Chlamydomonadales</taxon>
        <taxon>Haematococcaceae</taxon>
        <taxon>Haematococcus</taxon>
    </lineage>
</organism>
<protein>
    <submittedName>
        <fullName evidence="1">Uncharacterized protein</fullName>
    </submittedName>
</protein>
<keyword evidence="2" id="KW-1185">Reference proteome</keyword>
<accession>A0A6A0A9Q5</accession>
<feature type="non-terminal residue" evidence="1">
    <location>
        <position position="1"/>
    </location>
</feature>
<proteinExistence type="predicted"/>
<reference evidence="1 2" key="1">
    <citation type="submission" date="2020-02" db="EMBL/GenBank/DDBJ databases">
        <title>Draft genome sequence of Haematococcus lacustris strain NIES-144.</title>
        <authorList>
            <person name="Morimoto D."/>
            <person name="Nakagawa S."/>
            <person name="Yoshida T."/>
            <person name="Sawayama S."/>
        </authorList>
    </citation>
    <scope>NUCLEOTIDE SEQUENCE [LARGE SCALE GENOMIC DNA]</scope>
    <source>
        <strain evidence="1 2">NIES-144</strain>
    </source>
</reference>
<gene>
    <name evidence="1" type="ORF">HaLaN_27755</name>
</gene>
<dbReference type="EMBL" id="BLLF01004203">
    <property type="protein sequence ID" value="GFH29143.1"/>
    <property type="molecule type" value="Genomic_DNA"/>
</dbReference>
<dbReference type="Proteomes" id="UP000485058">
    <property type="component" value="Unassembled WGS sequence"/>
</dbReference>
<name>A0A6A0A9Q5_HAELA</name>
<evidence type="ECO:0000313" key="1">
    <source>
        <dbReference type="EMBL" id="GFH29143.1"/>
    </source>
</evidence>
<evidence type="ECO:0000313" key="2">
    <source>
        <dbReference type="Proteomes" id="UP000485058"/>
    </source>
</evidence>
<comment type="caution">
    <text evidence="1">The sequence shown here is derived from an EMBL/GenBank/DDBJ whole genome shotgun (WGS) entry which is preliminary data.</text>
</comment>
<sequence length="29" mass="3193">LAQVYRAMVNLTPVAIKVLDHEGLQQLTA</sequence>
<dbReference type="AlphaFoldDB" id="A0A6A0A9Q5"/>